<dbReference type="Gene3D" id="3.40.50.620">
    <property type="entry name" value="HUPs"/>
    <property type="match status" value="1"/>
</dbReference>
<evidence type="ECO:0000313" key="3">
    <source>
        <dbReference type="Proteomes" id="UP001217089"/>
    </source>
</evidence>
<organism evidence="2 3">
    <name type="scientific">Tegillarca granosa</name>
    <name type="common">Malaysian cockle</name>
    <name type="synonym">Anadara granosa</name>
    <dbReference type="NCBI Taxonomy" id="220873"/>
    <lineage>
        <taxon>Eukaryota</taxon>
        <taxon>Metazoa</taxon>
        <taxon>Spiralia</taxon>
        <taxon>Lophotrochozoa</taxon>
        <taxon>Mollusca</taxon>
        <taxon>Bivalvia</taxon>
        <taxon>Autobranchia</taxon>
        <taxon>Pteriomorphia</taxon>
        <taxon>Arcoida</taxon>
        <taxon>Arcoidea</taxon>
        <taxon>Arcidae</taxon>
        <taxon>Tegillarca</taxon>
    </lineage>
</organism>
<gene>
    <name evidence="2" type="ORF">KUTeg_020362</name>
</gene>
<evidence type="ECO:0000259" key="1">
    <source>
        <dbReference type="Pfam" id="PF00582"/>
    </source>
</evidence>
<evidence type="ECO:0000313" key="2">
    <source>
        <dbReference type="EMBL" id="KAJ8301375.1"/>
    </source>
</evidence>
<dbReference type="InterPro" id="IPR006016">
    <property type="entry name" value="UspA"/>
</dbReference>
<proteinExistence type="predicted"/>
<comment type="caution">
    <text evidence="2">The sequence shown here is derived from an EMBL/GenBank/DDBJ whole genome shotgun (WGS) entry which is preliminary data.</text>
</comment>
<name>A0ABQ9ECZ2_TEGGR</name>
<dbReference type="Proteomes" id="UP001217089">
    <property type="component" value="Unassembled WGS sequence"/>
</dbReference>
<reference evidence="2 3" key="1">
    <citation type="submission" date="2022-12" db="EMBL/GenBank/DDBJ databases">
        <title>Chromosome-level genome of Tegillarca granosa.</title>
        <authorList>
            <person name="Kim J."/>
        </authorList>
    </citation>
    <scope>NUCLEOTIDE SEQUENCE [LARGE SCALE GENOMIC DNA]</scope>
    <source>
        <strain evidence="2">Teg-2019</strain>
        <tissue evidence="2">Adductor muscle</tissue>
    </source>
</reference>
<dbReference type="SUPFAM" id="SSF52402">
    <property type="entry name" value="Adenine nucleotide alpha hydrolases-like"/>
    <property type="match status" value="1"/>
</dbReference>
<feature type="domain" description="UspA" evidence="1">
    <location>
        <begin position="45"/>
        <end position="105"/>
    </location>
</feature>
<sequence length="125" mass="14507">MDNCSKMQFAVLDKNVLFTKSLIFMKERDRVELLMQEIKEDISYKLFYKLDKNRLLSLHLEKIEGKVKSMSGSPEEVIIKVAKDEHASLVVIGKRNTSMIRRAFLETLVPMQELIVSLDVSLYLI</sequence>
<protein>
    <recommendedName>
        <fullName evidence="1">UspA domain-containing protein</fullName>
    </recommendedName>
</protein>
<keyword evidence="3" id="KW-1185">Reference proteome</keyword>
<dbReference type="EMBL" id="JARBDR010000918">
    <property type="protein sequence ID" value="KAJ8301375.1"/>
    <property type="molecule type" value="Genomic_DNA"/>
</dbReference>
<accession>A0ABQ9ECZ2</accession>
<dbReference type="InterPro" id="IPR014729">
    <property type="entry name" value="Rossmann-like_a/b/a_fold"/>
</dbReference>
<dbReference type="Pfam" id="PF00582">
    <property type="entry name" value="Usp"/>
    <property type="match status" value="1"/>
</dbReference>